<dbReference type="AlphaFoldDB" id="A0A6L2MMI7"/>
<evidence type="ECO:0000313" key="2">
    <source>
        <dbReference type="EMBL" id="GEU73992.1"/>
    </source>
</evidence>
<feature type="compositionally biased region" description="Basic and acidic residues" evidence="1">
    <location>
        <begin position="65"/>
        <end position="78"/>
    </location>
</feature>
<gene>
    <name evidence="2" type="ORF">Tci_045970</name>
</gene>
<protein>
    <submittedName>
        <fullName evidence="2">Putative reverse transcriptase domain-containing protein</fullName>
    </submittedName>
</protein>
<organism evidence="2">
    <name type="scientific">Tanacetum cinerariifolium</name>
    <name type="common">Dalmatian daisy</name>
    <name type="synonym">Chrysanthemum cinerariifolium</name>
    <dbReference type="NCBI Taxonomy" id="118510"/>
    <lineage>
        <taxon>Eukaryota</taxon>
        <taxon>Viridiplantae</taxon>
        <taxon>Streptophyta</taxon>
        <taxon>Embryophyta</taxon>
        <taxon>Tracheophyta</taxon>
        <taxon>Spermatophyta</taxon>
        <taxon>Magnoliopsida</taxon>
        <taxon>eudicotyledons</taxon>
        <taxon>Gunneridae</taxon>
        <taxon>Pentapetalae</taxon>
        <taxon>asterids</taxon>
        <taxon>campanulids</taxon>
        <taxon>Asterales</taxon>
        <taxon>Asteraceae</taxon>
        <taxon>Asteroideae</taxon>
        <taxon>Anthemideae</taxon>
        <taxon>Anthemidinae</taxon>
        <taxon>Tanacetum</taxon>
    </lineage>
</organism>
<name>A0A6L2MMI7_TANCI</name>
<proteinExistence type="predicted"/>
<dbReference type="GO" id="GO:0003964">
    <property type="term" value="F:RNA-directed DNA polymerase activity"/>
    <property type="evidence" value="ECO:0007669"/>
    <property type="project" value="UniProtKB-KW"/>
</dbReference>
<comment type="caution">
    <text evidence="2">The sequence shown here is derived from an EMBL/GenBank/DDBJ whole genome shotgun (WGS) entry which is preliminary data.</text>
</comment>
<feature type="region of interest" description="Disordered" evidence="1">
    <location>
        <begin position="63"/>
        <end position="86"/>
    </location>
</feature>
<reference evidence="2" key="1">
    <citation type="journal article" date="2019" name="Sci. Rep.">
        <title>Draft genome of Tanacetum cinerariifolium, the natural source of mosquito coil.</title>
        <authorList>
            <person name="Yamashiro T."/>
            <person name="Shiraishi A."/>
            <person name="Satake H."/>
            <person name="Nakayama K."/>
        </authorList>
    </citation>
    <scope>NUCLEOTIDE SEQUENCE</scope>
</reference>
<dbReference type="EMBL" id="BKCJ010006796">
    <property type="protein sequence ID" value="GEU73992.1"/>
    <property type="molecule type" value="Genomic_DNA"/>
</dbReference>
<accession>A0A6L2MMI7</accession>
<keyword evidence="2" id="KW-0548">Nucleotidyltransferase</keyword>
<sequence>MMQCMSILVKIQDRKVEKMIKIKDKDLKILDEMTTSKDNNKGSRSKIAKHVGTSLQRVANALAARDADRSENGEDSHDSGTVVRRQAPPARVCTNQDFMKCKPLYFKGTEGVVELTQWFERMKIMFRIRNCTVENQIKFATCTLLGSALTLWNSQIKTVGLDVAYAMTWHT</sequence>
<keyword evidence="2" id="KW-0808">Transferase</keyword>
<keyword evidence="2" id="KW-0695">RNA-directed DNA polymerase</keyword>
<evidence type="ECO:0000256" key="1">
    <source>
        <dbReference type="SAM" id="MobiDB-lite"/>
    </source>
</evidence>